<comment type="caution">
    <text evidence="8">The sequence shown here is derived from an EMBL/GenBank/DDBJ whole genome shotgun (WGS) entry which is preliminary data.</text>
</comment>
<proteinExistence type="inferred from homology"/>
<keyword evidence="3 5" id="KW-0689">Ribosomal protein</keyword>
<keyword evidence="1 5" id="KW-0699">rRNA-binding</keyword>
<evidence type="ECO:0000256" key="5">
    <source>
        <dbReference type="HAMAP-Rule" id="MF_01334"/>
    </source>
</evidence>
<evidence type="ECO:0000259" key="7">
    <source>
        <dbReference type="Pfam" id="PF14693"/>
    </source>
</evidence>
<comment type="function">
    <text evidence="5">This is one of the proteins that binds to the 5S RNA in the ribosome where it forms part of the central protuberance.</text>
</comment>
<dbReference type="InterPro" id="IPR020930">
    <property type="entry name" value="Ribosomal_uL5_bac-type"/>
</dbReference>
<dbReference type="InterPro" id="IPR029751">
    <property type="entry name" value="Ribosomal_L25_dom"/>
</dbReference>
<dbReference type="InterPro" id="IPR020057">
    <property type="entry name" value="Ribosomal_bL25_b-dom"/>
</dbReference>
<dbReference type="PANTHER" id="PTHR33284:SF1">
    <property type="entry name" value="RIBOSOMAL PROTEIN L25_GLN-TRNA SYNTHETASE, ANTI-CODON-BINDING DOMAIN-CONTAINING PROTEIN"/>
    <property type="match status" value="1"/>
</dbReference>
<dbReference type="Pfam" id="PF14693">
    <property type="entry name" value="Ribosomal_TL5_C"/>
    <property type="match status" value="1"/>
</dbReference>
<dbReference type="Pfam" id="PF01386">
    <property type="entry name" value="Ribosomal_L25p"/>
    <property type="match status" value="1"/>
</dbReference>
<dbReference type="AlphaFoldDB" id="A0A9D6LRB9"/>
<dbReference type="GO" id="GO:0008097">
    <property type="term" value="F:5S rRNA binding"/>
    <property type="evidence" value="ECO:0007669"/>
    <property type="project" value="InterPro"/>
</dbReference>
<evidence type="ECO:0000256" key="4">
    <source>
        <dbReference type="ARBA" id="ARBA00023274"/>
    </source>
</evidence>
<dbReference type="GO" id="GO:0003735">
    <property type="term" value="F:structural constituent of ribosome"/>
    <property type="evidence" value="ECO:0007669"/>
    <property type="project" value="InterPro"/>
</dbReference>
<dbReference type="InterPro" id="IPR001021">
    <property type="entry name" value="Ribosomal_bL25_long"/>
</dbReference>
<dbReference type="InterPro" id="IPR020056">
    <property type="entry name" value="Rbsml_bL25/Gln-tRNA_synth_N"/>
</dbReference>
<dbReference type="Gene3D" id="2.170.120.20">
    <property type="entry name" value="Ribosomal protein L25, beta domain"/>
    <property type="match status" value="1"/>
</dbReference>
<comment type="subunit">
    <text evidence="5">Part of the 50S ribosomal subunit; part of the 5S rRNA/L5/L18/L25 subcomplex. Contacts the 5S rRNA. Binds to the 5S rRNA independently of L5 and L18.</text>
</comment>
<dbReference type="HAMAP" id="MF_01334">
    <property type="entry name" value="Ribosomal_bL25_CTC"/>
    <property type="match status" value="1"/>
</dbReference>
<dbReference type="EMBL" id="JACQCQ010000002">
    <property type="protein sequence ID" value="MBI3627282.1"/>
    <property type="molecule type" value="Genomic_DNA"/>
</dbReference>
<keyword evidence="2 5" id="KW-0694">RNA-binding</keyword>
<protein>
    <recommendedName>
        <fullName evidence="5">Large ribosomal subunit protein bL25</fullName>
    </recommendedName>
    <alternativeName>
        <fullName evidence="5">General stress protein CTC</fullName>
    </alternativeName>
</protein>
<keyword evidence="4 5" id="KW-0687">Ribonucleoprotein</keyword>
<dbReference type="InterPro" id="IPR011035">
    <property type="entry name" value="Ribosomal_bL25/Gln-tRNA_synth"/>
</dbReference>
<feature type="domain" description="Large ribosomal subunit protein bL25 beta" evidence="7">
    <location>
        <begin position="97"/>
        <end position="182"/>
    </location>
</feature>
<gene>
    <name evidence="5" type="primary">rplY</name>
    <name evidence="5" type="synonym">ctc</name>
    <name evidence="8" type="ORF">HY220_00825</name>
</gene>
<evidence type="ECO:0000256" key="3">
    <source>
        <dbReference type="ARBA" id="ARBA00022980"/>
    </source>
</evidence>
<dbReference type="Gene3D" id="2.40.240.10">
    <property type="entry name" value="Ribosomal Protein L25, Chain P"/>
    <property type="match status" value="1"/>
</dbReference>
<sequence length="226" mass="24710">MITLEAEPRRLTGKAVKQLRKQDLLPAVLYGAKTASEPIMVPLKSFKKVLAEAGESTLIALLMKGKEVNVLIHDVLRDPLTEAPLHADFLAVQMDKEVRTNVPLEFMGEAPAIRVEQGVLVKVMHDIEISALPVDLPSHIKVNLAVLLHIHDRLVVENLNIPQGVKVITPGDEVVVLIEAPRSEEELKALETAEPAATVEVMTEAEIKKKVEDEAAAATGEIKEVK</sequence>
<evidence type="ECO:0000256" key="1">
    <source>
        <dbReference type="ARBA" id="ARBA00022730"/>
    </source>
</evidence>
<reference evidence="8" key="1">
    <citation type="submission" date="2020-07" db="EMBL/GenBank/DDBJ databases">
        <title>Huge and variable diversity of episymbiotic CPR bacteria and DPANN archaea in groundwater ecosystems.</title>
        <authorList>
            <person name="He C.Y."/>
            <person name="Keren R."/>
            <person name="Whittaker M."/>
            <person name="Farag I.F."/>
            <person name="Doudna J."/>
            <person name="Cate J.H.D."/>
            <person name="Banfield J.F."/>
        </authorList>
    </citation>
    <scope>NUCLEOTIDE SEQUENCE</scope>
    <source>
        <strain evidence="8">NC_groundwater_972_Pr1_S-0.2um_49_27</strain>
    </source>
</reference>
<evidence type="ECO:0000259" key="6">
    <source>
        <dbReference type="Pfam" id="PF01386"/>
    </source>
</evidence>
<dbReference type="InterPro" id="IPR037121">
    <property type="entry name" value="Ribosomal_bL25_C"/>
</dbReference>
<feature type="domain" description="Large ribosomal subunit protein bL25 L25" evidence="6">
    <location>
        <begin position="4"/>
        <end position="89"/>
    </location>
</feature>
<dbReference type="PANTHER" id="PTHR33284">
    <property type="entry name" value="RIBOSOMAL PROTEIN L25/GLN-TRNA SYNTHETASE, ANTI-CODON-BINDING DOMAIN-CONTAINING PROTEIN"/>
    <property type="match status" value="1"/>
</dbReference>
<evidence type="ECO:0000313" key="8">
    <source>
        <dbReference type="EMBL" id="MBI3627282.1"/>
    </source>
</evidence>
<dbReference type="SUPFAM" id="SSF50715">
    <property type="entry name" value="Ribosomal protein L25-like"/>
    <property type="match status" value="1"/>
</dbReference>
<accession>A0A9D6LRB9</accession>
<dbReference type="NCBIfam" id="TIGR00731">
    <property type="entry name" value="bL25_bact_ctc"/>
    <property type="match status" value="1"/>
</dbReference>
<dbReference type="CDD" id="cd00495">
    <property type="entry name" value="Ribosomal_L25_TL5_CTC"/>
    <property type="match status" value="1"/>
</dbReference>
<dbReference type="GO" id="GO:0006412">
    <property type="term" value="P:translation"/>
    <property type="evidence" value="ECO:0007669"/>
    <property type="project" value="UniProtKB-UniRule"/>
</dbReference>
<organism evidence="8 9">
    <name type="scientific">Candidatus Sungiibacteriota bacterium</name>
    <dbReference type="NCBI Taxonomy" id="2750080"/>
    <lineage>
        <taxon>Bacteria</taxon>
        <taxon>Candidatus Sungiibacteriota</taxon>
    </lineage>
</organism>
<dbReference type="Proteomes" id="UP000808388">
    <property type="component" value="Unassembled WGS sequence"/>
</dbReference>
<name>A0A9D6LRB9_9BACT</name>
<comment type="similarity">
    <text evidence="5">Belongs to the bacterial ribosomal protein bL25 family. CTC subfamily.</text>
</comment>
<evidence type="ECO:0000256" key="2">
    <source>
        <dbReference type="ARBA" id="ARBA00022884"/>
    </source>
</evidence>
<dbReference type="GO" id="GO:0022625">
    <property type="term" value="C:cytosolic large ribosomal subunit"/>
    <property type="evidence" value="ECO:0007669"/>
    <property type="project" value="TreeGrafter"/>
</dbReference>
<evidence type="ECO:0000313" key="9">
    <source>
        <dbReference type="Proteomes" id="UP000808388"/>
    </source>
</evidence>